<sequence>MCYRVRHFFAEEAFRKERGRQPDPRACSFFPPSSSQFSLTSIVRWRFSPESSMTDLKAEDKASGGRPVVLFSFKCKTCDSEVPSFGVWVHDCGQGQAQLQTYMHGGETFWSFQGITSPS</sequence>
<proteinExistence type="predicted"/>
<organism evidence="1">
    <name type="scientific">Chromera velia CCMP2878</name>
    <dbReference type="NCBI Taxonomy" id="1169474"/>
    <lineage>
        <taxon>Eukaryota</taxon>
        <taxon>Sar</taxon>
        <taxon>Alveolata</taxon>
        <taxon>Colpodellida</taxon>
        <taxon>Chromeraceae</taxon>
        <taxon>Chromera</taxon>
    </lineage>
</organism>
<gene>
    <name evidence="1" type="ORF">Cvel_17660</name>
</gene>
<reference evidence="1" key="1">
    <citation type="submission" date="2014-11" db="EMBL/GenBank/DDBJ databases">
        <authorList>
            <person name="Otto D Thomas"/>
            <person name="Naeem Raeece"/>
        </authorList>
    </citation>
    <scope>NUCLEOTIDE SEQUENCE</scope>
</reference>
<dbReference type="AlphaFoldDB" id="A0A0G4FLX6"/>
<dbReference type="PhylomeDB" id="A0A0G4FLX6"/>
<dbReference type="VEuPathDB" id="CryptoDB:Cvel_17660"/>
<protein>
    <submittedName>
        <fullName evidence="1">Uncharacterized protein</fullName>
    </submittedName>
</protein>
<name>A0A0G4FLX6_9ALVE</name>
<accession>A0A0G4FLX6</accession>
<evidence type="ECO:0000313" key="1">
    <source>
        <dbReference type="EMBL" id="CEM14933.1"/>
    </source>
</evidence>
<dbReference type="EMBL" id="CDMZ01000466">
    <property type="protein sequence ID" value="CEM14933.1"/>
    <property type="molecule type" value="Genomic_DNA"/>
</dbReference>